<dbReference type="CDD" id="cd03788">
    <property type="entry name" value="GT20_TPS"/>
    <property type="match status" value="1"/>
</dbReference>
<reference evidence="2 3" key="1">
    <citation type="submission" date="2018-06" db="EMBL/GenBank/DDBJ databases">
        <title>Phytoactinopolyspora halophila sp. nov., a novel halophilic actinomycete isolated from a saline soil in China.</title>
        <authorList>
            <person name="Tang S.-K."/>
        </authorList>
    </citation>
    <scope>NUCLEOTIDE SEQUENCE [LARGE SCALE GENOMIC DNA]</scope>
    <source>
        <strain evidence="2 3">YIM 96934</strain>
    </source>
</reference>
<name>A0A329R0U6_9ACTN</name>
<comment type="similarity">
    <text evidence="1">Belongs to the glycosyltransferase 20 family.</text>
</comment>
<dbReference type="AlphaFoldDB" id="A0A329R0U6"/>
<dbReference type="PANTHER" id="PTHR10788:SF106">
    <property type="entry name" value="BCDNA.GH08860"/>
    <property type="match status" value="1"/>
</dbReference>
<accession>A0A329R0U6</accession>
<dbReference type="Gene3D" id="3.40.50.2000">
    <property type="entry name" value="Glycogen Phosphorylase B"/>
    <property type="match status" value="2"/>
</dbReference>
<dbReference type="GO" id="GO:0003825">
    <property type="term" value="F:alpha,alpha-trehalose-phosphate synthase (UDP-forming) activity"/>
    <property type="evidence" value="ECO:0007669"/>
    <property type="project" value="TreeGrafter"/>
</dbReference>
<dbReference type="InterPro" id="IPR001830">
    <property type="entry name" value="Glyco_trans_20"/>
</dbReference>
<dbReference type="EMBL" id="QMIG01000002">
    <property type="protein sequence ID" value="RAW17993.1"/>
    <property type="molecule type" value="Genomic_DNA"/>
</dbReference>
<dbReference type="OrthoDB" id="9761633at2"/>
<dbReference type="Pfam" id="PF00982">
    <property type="entry name" value="Glyco_transf_20"/>
    <property type="match status" value="1"/>
</dbReference>
<proteinExistence type="inferred from homology"/>
<dbReference type="Proteomes" id="UP000250462">
    <property type="component" value="Unassembled WGS sequence"/>
</dbReference>
<gene>
    <name evidence="2" type="ORF">DPM12_03910</name>
</gene>
<evidence type="ECO:0000256" key="1">
    <source>
        <dbReference type="ARBA" id="ARBA00008799"/>
    </source>
</evidence>
<dbReference type="PANTHER" id="PTHR10788">
    <property type="entry name" value="TREHALOSE-6-PHOSPHATE SYNTHASE"/>
    <property type="match status" value="1"/>
</dbReference>
<dbReference type="GO" id="GO:0005992">
    <property type="term" value="P:trehalose biosynthetic process"/>
    <property type="evidence" value="ECO:0007669"/>
    <property type="project" value="InterPro"/>
</dbReference>
<dbReference type="RefSeq" id="WP_112256949.1">
    <property type="nucleotide sequence ID" value="NZ_QMIG01000002.1"/>
</dbReference>
<organism evidence="2 3">
    <name type="scientific">Phytoactinopolyspora halophila</name>
    <dbReference type="NCBI Taxonomy" id="1981511"/>
    <lineage>
        <taxon>Bacteria</taxon>
        <taxon>Bacillati</taxon>
        <taxon>Actinomycetota</taxon>
        <taxon>Actinomycetes</taxon>
        <taxon>Jiangellales</taxon>
        <taxon>Jiangellaceae</taxon>
        <taxon>Phytoactinopolyspora</taxon>
    </lineage>
</organism>
<protein>
    <submittedName>
        <fullName evidence="2">Trehalose-6-phosphate synthase</fullName>
    </submittedName>
</protein>
<evidence type="ECO:0000313" key="2">
    <source>
        <dbReference type="EMBL" id="RAW17993.1"/>
    </source>
</evidence>
<dbReference type="SUPFAM" id="SSF53756">
    <property type="entry name" value="UDP-Glycosyltransferase/glycogen phosphorylase"/>
    <property type="match status" value="1"/>
</dbReference>
<comment type="caution">
    <text evidence="2">The sequence shown here is derived from an EMBL/GenBank/DDBJ whole genome shotgun (WGS) entry which is preliminary data.</text>
</comment>
<sequence length="466" mass="52154">MESTGKSSFVVVANRLPVDRVLAADGTPTWRRSPGGLVSALAPVMRKYHGAWVGWPGSSDDAPGSFSSEDMDLVAVSLSAEEVAMYYEGFSNATLWPLYHDVIVAPEYHREWWDAYRRVNERFARKAADVAEHDAIVFVQDYQLQLVPNMLRQLRPDLKIGFFLHIPFPPAELFAQLPWRRQILEGLLGADLIGFQREGAAHNFAALADRYTEATAEDHRIHTADGRSVRVQQFPISIDVAEITDLVSEPDVVMRTAHIREEIGSPEHMLLGVDRLDYTKGIGHRLKAFDELLAGKEITPDDAVLVQVATPSRERVEAYQTLRDEIELQVGRLNGEYGRIGQPAVHYLHSSYERPELVSLLRAADVMVVTPLRDGMNLVAKEYVAARTDLRGALVLSEFAGAADELGDGAFLVNPHDIDGLKRTLLAAMRIDDAEAEQRMRALREHVLHYDVTRWAEDFVATLRAT</sequence>
<keyword evidence="3" id="KW-1185">Reference proteome</keyword>
<evidence type="ECO:0000313" key="3">
    <source>
        <dbReference type="Proteomes" id="UP000250462"/>
    </source>
</evidence>